<reference evidence="7 8" key="1">
    <citation type="journal article" date="2010" name="Science">
        <title>Genomic comparison of the ants Camponotus floridanus and Harpegnathos saltator.</title>
        <authorList>
            <person name="Bonasio R."/>
            <person name="Zhang G."/>
            <person name="Ye C."/>
            <person name="Mutti N.S."/>
            <person name="Fang X."/>
            <person name="Qin N."/>
            <person name="Donahue G."/>
            <person name="Yang P."/>
            <person name="Li Q."/>
            <person name="Li C."/>
            <person name="Zhang P."/>
            <person name="Huang Z."/>
            <person name="Berger S.L."/>
            <person name="Reinberg D."/>
            <person name="Wang J."/>
            <person name="Liebig J."/>
        </authorList>
    </citation>
    <scope>NUCLEOTIDE SEQUENCE [LARGE SCALE GENOMIC DNA]</scope>
    <source>
        <strain evidence="8">C129</strain>
    </source>
</reference>
<evidence type="ECO:0000256" key="5">
    <source>
        <dbReference type="ARBA" id="ARBA00048204"/>
    </source>
</evidence>
<dbReference type="EC" id="3.2.2.-" evidence="6"/>
<proteinExistence type="inferred from homology"/>
<sequence>DYHPDKYDHRAADWLFVLNTMNFALRNPKGTKQWTVNKLTGYQALCAAIKRAIDNNMPIWDSKYYIKLTRYNLENIFKSDDGETNIPLIHERLEILHEVGTVLLRKFQVDLYTKAQILLSDIWVCFKGHELGFDYNIDVMYSMIFVDSRVSQILRHFKLLEYSTKLMNKLENNEPLKYGSTEEIEIRIFSICVIKSLAEEIQKIYRKWKIKNISETNINFFILINNFLWDYLQTYDQLLMETQSFPNIKCVYY</sequence>
<evidence type="ECO:0000313" key="7">
    <source>
        <dbReference type="EMBL" id="EFN61471.1"/>
    </source>
</evidence>
<keyword evidence="1 6" id="KW-0378">Hydrolase</keyword>
<comment type="function">
    <text evidence="6">Catalyzes the hydrolysis of queuosine 5'-phosphate, releasing the nucleobase queuine (q). Is required for salvage of queuine from exogenous queuosine (Q) that is imported and then converted to queuosine 5'-phosphate intracellularly.</text>
</comment>
<evidence type="ECO:0000256" key="2">
    <source>
        <dbReference type="ARBA" id="ARBA00035119"/>
    </source>
</evidence>
<protein>
    <recommendedName>
        <fullName evidence="3 6">Queuosine 5'-phosphate N-glycosylase/hydrolase</fullName>
        <ecNumber evidence="6">3.2.2.-</ecNumber>
    </recommendedName>
    <alternativeName>
        <fullName evidence="4 6">Queuosine-nucleotide N-glycosylase/hydrolase</fullName>
    </alternativeName>
</protein>
<feature type="non-terminal residue" evidence="7">
    <location>
        <position position="1"/>
    </location>
</feature>
<evidence type="ECO:0000256" key="1">
    <source>
        <dbReference type="ARBA" id="ARBA00022801"/>
    </source>
</evidence>
<dbReference type="GO" id="GO:0006400">
    <property type="term" value="P:tRNA modification"/>
    <property type="evidence" value="ECO:0007669"/>
    <property type="project" value="TreeGrafter"/>
</dbReference>
<dbReference type="Pfam" id="PF10343">
    <property type="entry name" value="Q_salvage"/>
    <property type="match status" value="1"/>
</dbReference>
<dbReference type="AlphaFoldDB" id="E2AYM0"/>
<dbReference type="InParanoid" id="E2AYM0"/>
<evidence type="ECO:0000256" key="3">
    <source>
        <dbReference type="ARBA" id="ARBA00035306"/>
    </source>
</evidence>
<comment type="similarity">
    <text evidence="2 6">Belongs to the QNG1 protein family.</text>
</comment>
<dbReference type="OMA" id="WATELAC"/>
<dbReference type="GO" id="GO:0016787">
    <property type="term" value="F:hydrolase activity"/>
    <property type="evidence" value="ECO:0007669"/>
    <property type="project" value="UniProtKB-KW"/>
</dbReference>
<dbReference type="InterPro" id="IPR019438">
    <property type="entry name" value="Q_salvage"/>
</dbReference>
<comment type="catalytic activity">
    <reaction evidence="5 6">
        <text>queuosine 5'-phosphate + H2O = queuine + D-ribose 5-phosphate</text>
        <dbReference type="Rhea" id="RHEA:75387"/>
        <dbReference type="ChEBI" id="CHEBI:15377"/>
        <dbReference type="ChEBI" id="CHEBI:17433"/>
        <dbReference type="ChEBI" id="CHEBI:78346"/>
        <dbReference type="ChEBI" id="CHEBI:194371"/>
    </reaction>
    <physiologicalReaction direction="left-to-right" evidence="5 6">
        <dbReference type="Rhea" id="RHEA:75388"/>
    </physiologicalReaction>
</comment>
<accession>E2AYM0</accession>
<dbReference type="Proteomes" id="UP000000311">
    <property type="component" value="Unassembled WGS sequence"/>
</dbReference>
<dbReference type="PANTHER" id="PTHR21314:SF0">
    <property type="entry name" value="QUEUOSINE 5'-PHOSPHATE N-GLYCOSYLASE_HYDROLASE"/>
    <property type="match status" value="1"/>
</dbReference>
<name>E2AYM0_CAMFO</name>
<dbReference type="OrthoDB" id="10249667at2759"/>
<evidence type="ECO:0000313" key="8">
    <source>
        <dbReference type="Proteomes" id="UP000000311"/>
    </source>
</evidence>
<dbReference type="PANTHER" id="PTHR21314">
    <property type="entry name" value="QUEUOSINE 5'-PHOSPHATE N-GLYCOSYLASE_HYDROLASE-RELATED"/>
    <property type="match status" value="1"/>
</dbReference>
<dbReference type="EMBL" id="GL443930">
    <property type="protein sequence ID" value="EFN61471.1"/>
    <property type="molecule type" value="Genomic_DNA"/>
</dbReference>
<evidence type="ECO:0000256" key="4">
    <source>
        <dbReference type="ARBA" id="ARBA00035393"/>
    </source>
</evidence>
<gene>
    <name evidence="7" type="ORF">EAG_03403</name>
</gene>
<evidence type="ECO:0000256" key="6">
    <source>
        <dbReference type="RuleBase" id="RU365002"/>
    </source>
</evidence>
<keyword evidence="8" id="KW-1185">Reference proteome</keyword>
<organism evidence="8">
    <name type="scientific">Camponotus floridanus</name>
    <name type="common">Florida carpenter ant</name>
    <dbReference type="NCBI Taxonomy" id="104421"/>
    <lineage>
        <taxon>Eukaryota</taxon>
        <taxon>Metazoa</taxon>
        <taxon>Ecdysozoa</taxon>
        <taxon>Arthropoda</taxon>
        <taxon>Hexapoda</taxon>
        <taxon>Insecta</taxon>
        <taxon>Pterygota</taxon>
        <taxon>Neoptera</taxon>
        <taxon>Endopterygota</taxon>
        <taxon>Hymenoptera</taxon>
        <taxon>Apocrita</taxon>
        <taxon>Aculeata</taxon>
        <taxon>Formicoidea</taxon>
        <taxon>Formicidae</taxon>
        <taxon>Formicinae</taxon>
        <taxon>Camponotus</taxon>
    </lineage>
</organism>